<name>A0A542ZAS4_RARFA</name>
<evidence type="ECO:0000313" key="11">
    <source>
        <dbReference type="EMBL" id="TQL57443.1"/>
    </source>
</evidence>
<evidence type="ECO:0000256" key="3">
    <source>
        <dbReference type="ARBA" id="ARBA00016337"/>
    </source>
</evidence>
<evidence type="ECO:0000256" key="6">
    <source>
        <dbReference type="ARBA" id="ARBA00022723"/>
    </source>
</evidence>
<dbReference type="GO" id="GO:0046872">
    <property type="term" value="F:metal ion binding"/>
    <property type="evidence" value="ECO:0007669"/>
    <property type="project" value="UniProtKB-KW"/>
</dbReference>
<dbReference type="PANTHER" id="PTHR30040:SF2">
    <property type="entry name" value="FAD:PROTEIN FMN TRANSFERASE"/>
    <property type="match status" value="1"/>
</dbReference>
<evidence type="ECO:0000256" key="8">
    <source>
        <dbReference type="ARBA" id="ARBA00022842"/>
    </source>
</evidence>
<keyword evidence="8" id="KW-0460">Magnesium</keyword>
<comment type="cofactor">
    <cofactor evidence="1">
        <name>Mg(2+)</name>
        <dbReference type="ChEBI" id="CHEBI:18420"/>
    </cofactor>
</comment>
<keyword evidence="11" id="KW-0449">Lipoprotein</keyword>
<protein>
    <recommendedName>
        <fullName evidence="3">FAD:protein FMN transferase</fullName>
        <ecNumber evidence="2">2.7.1.180</ecNumber>
    </recommendedName>
    <alternativeName>
        <fullName evidence="9">Flavin transferase</fullName>
    </alternativeName>
</protein>
<evidence type="ECO:0000256" key="4">
    <source>
        <dbReference type="ARBA" id="ARBA00022630"/>
    </source>
</evidence>
<evidence type="ECO:0000256" key="10">
    <source>
        <dbReference type="ARBA" id="ARBA00048540"/>
    </source>
</evidence>
<keyword evidence="7" id="KW-0274">FAD</keyword>
<keyword evidence="4" id="KW-0285">Flavoprotein</keyword>
<evidence type="ECO:0000256" key="9">
    <source>
        <dbReference type="ARBA" id="ARBA00031306"/>
    </source>
</evidence>
<dbReference type="EC" id="2.7.1.180" evidence="2"/>
<dbReference type="AlphaFoldDB" id="A0A542ZAS4"/>
<evidence type="ECO:0000256" key="2">
    <source>
        <dbReference type="ARBA" id="ARBA00011955"/>
    </source>
</evidence>
<dbReference type="InterPro" id="IPR003374">
    <property type="entry name" value="ApbE-like_sf"/>
</dbReference>
<dbReference type="GO" id="GO:0016740">
    <property type="term" value="F:transferase activity"/>
    <property type="evidence" value="ECO:0007669"/>
    <property type="project" value="UniProtKB-KW"/>
</dbReference>
<dbReference type="Pfam" id="PF02424">
    <property type="entry name" value="ApbE"/>
    <property type="match status" value="2"/>
</dbReference>
<evidence type="ECO:0000256" key="7">
    <source>
        <dbReference type="ARBA" id="ARBA00022827"/>
    </source>
</evidence>
<keyword evidence="12" id="KW-1185">Reference proteome</keyword>
<comment type="caution">
    <text evidence="11">The sequence shown here is derived from an EMBL/GenBank/DDBJ whole genome shotgun (WGS) entry which is preliminary data.</text>
</comment>
<dbReference type="PANTHER" id="PTHR30040">
    <property type="entry name" value="THIAMINE BIOSYNTHESIS LIPOPROTEIN APBE"/>
    <property type="match status" value="1"/>
</dbReference>
<organism evidence="11 12">
    <name type="scientific">Rarobacter faecitabidus</name>
    <dbReference type="NCBI Taxonomy" id="13243"/>
    <lineage>
        <taxon>Bacteria</taxon>
        <taxon>Bacillati</taxon>
        <taxon>Actinomycetota</taxon>
        <taxon>Actinomycetes</taxon>
        <taxon>Micrococcales</taxon>
        <taxon>Rarobacteraceae</taxon>
        <taxon>Rarobacter</taxon>
    </lineage>
</organism>
<dbReference type="Gene3D" id="3.10.520.10">
    <property type="entry name" value="ApbE-like domains"/>
    <property type="match status" value="2"/>
</dbReference>
<evidence type="ECO:0000256" key="1">
    <source>
        <dbReference type="ARBA" id="ARBA00001946"/>
    </source>
</evidence>
<evidence type="ECO:0000256" key="5">
    <source>
        <dbReference type="ARBA" id="ARBA00022679"/>
    </source>
</evidence>
<reference evidence="11 12" key="1">
    <citation type="submission" date="2019-06" db="EMBL/GenBank/DDBJ databases">
        <title>Sequencing the genomes of 1000 actinobacteria strains.</title>
        <authorList>
            <person name="Klenk H.-P."/>
        </authorList>
    </citation>
    <scope>NUCLEOTIDE SEQUENCE [LARGE SCALE GENOMIC DNA]</scope>
    <source>
        <strain evidence="11 12">DSM 4813</strain>
    </source>
</reference>
<proteinExistence type="predicted"/>
<evidence type="ECO:0000313" key="12">
    <source>
        <dbReference type="Proteomes" id="UP000315389"/>
    </source>
</evidence>
<dbReference type="EMBL" id="VFOS01000004">
    <property type="protein sequence ID" value="TQL57443.1"/>
    <property type="molecule type" value="Genomic_DNA"/>
</dbReference>
<sequence>MGVHVFDTMGTMVSLRFAGSTAPASVLDEVEEAFRVFDERFSLYRPDSEISRMARGELPLTRASAELREAYADAFDWSRSTGGTFTPHRPDGVIDLSGTVKAKAMEAAARVLESSGETDWMLVAGGDILTRGDLGGPPWRAGIVDPDDRGALLCAVELVGRHTALATSGTAERGEHIWRTGDPRSPQRYRQVTVLADDIVTADVLATALVAGGPDRCPELIDRFDIEAITVDYAGHLTATPGLQSARGLTPI</sequence>
<accession>A0A542ZAS4</accession>
<comment type="catalytic activity">
    <reaction evidence="10">
        <text>L-threonyl-[protein] + FAD = FMN-L-threonyl-[protein] + AMP + H(+)</text>
        <dbReference type="Rhea" id="RHEA:36847"/>
        <dbReference type="Rhea" id="RHEA-COMP:11060"/>
        <dbReference type="Rhea" id="RHEA-COMP:11061"/>
        <dbReference type="ChEBI" id="CHEBI:15378"/>
        <dbReference type="ChEBI" id="CHEBI:30013"/>
        <dbReference type="ChEBI" id="CHEBI:57692"/>
        <dbReference type="ChEBI" id="CHEBI:74257"/>
        <dbReference type="ChEBI" id="CHEBI:456215"/>
        <dbReference type="EC" id="2.7.1.180"/>
    </reaction>
</comment>
<dbReference type="SUPFAM" id="SSF143631">
    <property type="entry name" value="ApbE-like"/>
    <property type="match status" value="1"/>
</dbReference>
<gene>
    <name evidence="11" type="ORF">FB461_2178</name>
</gene>
<dbReference type="InterPro" id="IPR024932">
    <property type="entry name" value="ApbE"/>
</dbReference>
<keyword evidence="5" id="KW-0808">Transferase</keyword>
<keyword evidence="6" id="KW-0479">Metal-binding</keyword>
<dbReference type="Proteomes" id="UP000315389">
    <property type="component" value="Unassembled WGS sequence"/>
</dbReference>